<comment type="cofactor">
    <cofactor evidence="14">
        <name>Mg(2+)</name>
        <dbReference type="ChEBI" id="CHEBI:18420"/>
    </cofactor>
    <cofactor evidence="14">
        <name>Mn(2+)</name>
        <dbReference type="ChEBI" id="CHEBI:29035"/>
    </cofactor>
</comment>
<name>A0A1M6F8C8_9FLAO</name>
<evidence type="ECO:0000313" key="16">
    <source>
        <dbReference type="EMBL" id="SHI93906.1"/>
    </source>
</evidence>
<dbReference type="InterPro" id="IPR010994">
    <property type="entry name" value="RuvA_2-like"/>
</dbReference>
<dbReference type="GO" id="GO:0003911">
    <property type="term" value="F:DNA ligase (NAD+) activity"/>
    <property type="evidence" value="ECO:0007669"/>
    <property type="project" value="UniProtKB-UniRule"/>
</dbReference>
<feature type="domain" description="BRCT" evidence="15">
    <location>
        <begin position="587"/>
        <end position="667"/>
    </location>
</feature>
<dbReference type="Proteomes" id="UP000184488">
    <property type="component" value="Unassembled WGS sequence"/>
</dbReference>
<dbReference type="GO" id="GO:0006281">
    <property type="term" value="P:DNA repair"/>
    <property type="evidence" value="ECO:0007669"/>
    <property type="project" value="UniProtKB-KW"/>
</dbReference>
<dbReference type="FunFam" id="2.40.50.140:FF:000012">
    <property type="entry name" value="DNA ligase"/>
    <property type="match status" value="1"/>
</dbReference>
<dbReference type="InterPro" id="IPR012340">
    <property type="entry name" value="NA-bd_OB-fold"/>
</dbReference>
<keyword evidence="17" id="KW-1185">Reference proteome</keyword>
<feature type="binding site" evidence="14">
    <location>
        <position position="427"/>
    </location>
    <ligand>
        <name>Zn(2+)</name>
        <dbReference type="ChEBI" id="CHEBI:29105"/>
    </ligand>
</feature>
<dbReference type="HAMAP" id="MF_01588">
    <property type="entry name" value="DNA_ligase_A"/>
    <property type="match status" value="1"/>
</dbReference>
<dbReference type="EC" id="6.5.1.2" evidence="2 14"/>
<keyword evidence="4 14" id="KW-0436">Ligase</keyword>
<evidence type="ECO:0000313" key="17">
    <source>
        <dbReference type="Proteomes" id="UP000184488"/>
    </source>
</evidence>
<evidence type="ECO:0000256" key="6">
    <source>
        <dbReference type="ARBA" id="ARBA00022723"/>
    </source>
</evidence>
<evidence type="ECO:0000256" key="14">
    <source>
        <dbReference type="HAMAP-Rule" id="MF_01588"/>
    </source>
</evidence>
<dbReference type="Gene3D" id="6.20.10.30">
    <property type="match status" value="1"/>
</dbReference>
<protein>
    <recommendedName>
        <fullName evidence="3 14">DNA ligase</fullName>
        <ecNumber evidence="2 14">6.5.1.2</ecNumber>
    </recommendedName>
    <alternativeName>
        <fullName evidence="14">Polydeoxyribonucleotide synthase [NAD(+)]</fullName>
    </alternativeName>
</protein>
<feature type="binding site" evidence="14">
    <location>
        <position position="285"/>
    </location>
    <ligand>
        <name>NAD(+)</name>
        <dbReference type="ChEBI" id="CHEBI:57540"/>
    </ligand>
</feature>
<dbReference type="RefSeq" id="WP_073311274.1">
    <property type="nucleotide sequence ID" value="NZ_FQZI01000003.1"/>
</dbReference>
<dbReference type="FunFam" id="1.10.287.610:FF:000002">
    <property type="entry name" value="DNA ligase"/>
    <property type="match status" value="1"/>
</dbReference>
<dbReference type="InterPro" id="IPR003583">
    <property type="entry name" value="Hlx-hairpin-Hlx_DNA-bd_motif"/>
</dbReference>
<dbReference type="InterPro" id="IPR013840">
    <property type="entry name" value="DNAligase_N"/>
</dbReference>
<evidence type="ECO:0000256" key="8">
    <source>
        <dbReference type="ARBA" id="ARBA00022833"/>
    </source>
</evidence>
<evidence type="ECO:0000256" key="3">
    <source>
        <dbReference type="ARBA" id="ARBA00013308"/>
    </source>
</evidence>
<reference evidence="17" key="1">
    <citation type="submission" date="2016-11" db="EMBL/GenBank/DDBJ databases">
        <authorList>
            <person name="Varghese N."/>
            <person name="Submissions S."/>
        </authorList>
    </citation>
    <scope>NUCLEOTIDE SEQUENCE [LARGE SCALE GENOMIC DNA]</scope>
    <source>
        <strain evidence="17">DSM 18829</strain>
    </source>
</reference>
<dbReference type="PANTHER" id="PTHR23389:SF9">
    <property type="entry name" value="DNA LIGASE"/>
    <property type="match status" value="1"/>
</dbReference>
<feature type="binding site" evidence="14">
    <location>
        <position position="309"/>
    </location>
    <ligand>
        <name>NAD(+)</name>
        <dbReference type="ChEBI" id="CHEBI:57540"/>
    </ligand>
</feature>
<dbReference type="OrthoDB" id="9759736at2"/>
<feature type="binding site" evidence="14">
    <location>
        <begin position="31"/>
        <end position="35"/>
    </location>
    <ligand>
        <name>NAD(+)</name>
        <dbReference type="ChEBI" id="CHEBI:57540"/>
    </ligand>
</feature>
<proteinExistence type="inferred from homology"/>
<evidence type="ECO:0000256" key="9">
    <source>
        <dbReference type="ARBA" id="ARBA00022842"/>
    </source>
</evidence>
<keyword evidence="5 14" id="KW-0235">DNA replication</keyword>
<gene>
    <name evidence="14" type="primary">ligA</name>
    <name evidence="16" type="ORF">SAMN05444363_2186</name>
</gene>
<dbReference type="InterPro" id="IPR001357">
    <property type="entry name" value="BRCT_dom"/>
</dbReference>
<dbReference type="NCBIfam" id="TIGR00575">
    <property type="entry name" value="dnlj"/>
    <property type="match status" value="1"/>
</dbReference>
<comment type="catalytic activity">
    <reaction evidence="12 14">
        <text>NAD(+) + (deoxyribonucleotide)n-3'-hydroxyl + 5'-phospho-(deoxyribonucleotide)m = (deoxyribonucleotide)n+m + AMP + beta-nicotinamide D-nucleotide.</text>
        <dbReference type="EC" id="6.5.1.2"/>
    </reaction>
</comment>
<dbReference type="Pfam" id="PF03119">
    <property type="entry name" value="DNA_ligase_ZBD"/>
    <property type="match status" value="1"/>
</dbReference>
<dbReference type="Pfam" id="PF00533">
    <property type="entry name" value="BRCT"/>
    <property type="match status" value="1"/>
</dbReference>
<keyword evidence="6 14" id="KW-0479">Metal-binding</keyword>
<keyword evidence="8 14" id="KW-0862">Zinc</keyword>
<keyword evidence="10 14" id="KW-0520">NAD</keyword>
<dbReference type="InterPro" id="IPR004149">
    <property type="entry name" value="Znf_DNAligase_C4"/>
</dbReference>
<evidence type="ECO:0000256" key="4">
    <source>
        <dbReference type="ARBA" id="ARBA00022598"/>
    </source>
</evidence>
<feature type="binding site" evidence="14">
    <location>
        <position position="406"/>
    </location>
    <ligand>
        <name>Zn(2+)</name>
        <dbReference type="ChEBI" id="CHEBI:29105"/>
    </ligand>
</feature>
<keyword evidence="11 14" id="KW-0234">DNA repair</keyword>
<organism evidence="16 17">
    <name type="scientific">Flavobacterium terrae</name>
    <dbReference type="NCBI Taxonomy" id="415425"/>
    <lineage>
        <taxon>Bacteria</taxon>
        <taxon>Pseudomonadati</taxon>
        <taxon>Bacteroidota</taxon>
        <taxon>Flavobacteriia</taxon>
        <taxon>Flavobacteriales</taxon>
        <taxon>Flavobacteriaceae</taxon>
        <taxon>Flavobacterium</taxon>
    </lineage>
</organism>
<dbReference type="Pfam" id="PF12826">
    <property type="entry name" value="HHH_2"/>
    <property type="match status" value="1"/>
</dbReference>
<dbReference type="SUPFAM" id="SSF47781">
    <property type="entry name" value="RuvA domain 2-like"/>
    <property type="match status" value="1"/>
</dbReference>
<dbReference type="InterPro" id="IPR001679">
    <property type="entry name" value="DNA_ligase"/>
</dbReference>
<evidence type="ECO:0000256" key="2">
    <source>
        <dbReference type="ARBA" id="ARBA00012722"/>
    </source>
</evidence>
<feature type="binding site" evidence="14">
    <location>
        <position position="421"/>
    </location>
    <ligand>
        <name>Zn(2+)</name>
        <dbReference type="ChEBI" id="CHEBI:29105"/>
    </ligand>
</feature>
<dbReference type="Gene3D" id="3.40.50.10190">
    <property type="entry name" value="BRCT domain"/>
    <property type="match status" value="1"/>
</dbReference>
<dbReference type="InterPro" id="IPR033136">
    <property type="entry name" value="DNA_ligase_CS"/>
</dbReference>
<dbReference type="Pfam" id="PF03120">
    <property type="entry name" value="OB_DNA_ligase"/>
    <property type="match status" value="1"/>
</dbReference>
<sequence length="667" mass="74832">MSVLEQIKALREELNQHNYNYYVLDNPTISDFEFDGKLKLLQELESKHPEYFDENSPTQRVGGAVTKNFETIVHENRMYSLDNSYSKEDLLDWEVRAQKILGNVPMSYVCELKYDGASISITYENGKLKRALTRGDGFQGDDVTNNIKTIKAVPIQLKGDFPEKFDIRGEIILPLAGFEKMNQELIEIGETPYSNPRNTASGSLKLQDSAEVAKRPLDCLLYSLVAANLPFSSHFEGLEKARQWGFKVPTQSKLANSMDEVFEFIEYWDTHRHNLPYETDGVVIKVNDLNHQAELGYTAKSPRWAIAYKFKAEQVSTILNSISYQVGRTGAITPVANLEPVQLAGTIVKRASLHNADQIEKLDIRIGDEVFVEKGGEIIPKIIGVDLSKRNASAVVTEYISKCPECDTILERKEGEANHYCPNFYGCPPQIIGRIQHYITRKAMDIEGLGGETVALLFNNGLVTNYADLYELKKEQIIPLERMAEKSAENLINGIEKSKEIKFDRVLYALGIRYVGETVAKKLAKHYKSIEAIASASVTDLTFVDEIGEKIAQSVVEFFQNQENQIIVNRLKQYGVQLELVEEESTTISDKLSGKIFVVSGVFEKFSRDELKKAIEDNGGKVGSSISAKTNYVVAGDNMGPAKLEKANQLGVPIISETDFEQLINDN</sequence>
<evidence type="ECO:0000256" key="1">
    <source>
        <dbReference type="ARBA" id="ARBA00004067"/>
    </source>
</evidence>
<dbReference type="GO" id="GO:0005829">
    <property type="term" value="C:cytosol"/>
    <property type="evidence" value="ECO:0007669"/>
    <property type="project" value="TreeGrafter"/>
</dbReference>
<dbReference type="FunFam" id="1.10.150.20:FF:000007">
    <property type="entry name" value="DNA ligase"/>
    <property type="match status" value="1"/>
</dbReference>
<dbReference type="PROSITE" id="PS01056">
    <property type="entry name" value="DNA_LIGASE_N2"/>
    <property type="match status" value="1"/>
</dbReference>
<feature type="binding site" evidence="14">
    <location>
        <position position="134"/>
    </location>
    <ligand>
        <name>NAD(+)</name>
        <dbReference type="ChEBI" id="CHEBI:57540"/>
    </ligand>
</feature>
<dbReference type="GO" id="GO:0006260">
    <property type="term" value="P:DNA replication"/>
    <property type="evidence" value="ECO:0007669"/>
    <property type="project" value="UniProtKB-KW"/>
</dbReference>
<evidence type="ECO:0000256" key="11">
    <source>
        <dbReference type="ARBA" id="ARBA00023204"/>
    </source>
</evidence>
<dbReference type="InterPro" id="IPR041663">
    <property type="entry name" value="DisA/LigA_HHH"/>
</dbReference>
<dbReference type="InterPro" id="IPR013839">
    <property type="entry name" value="DNAligase_adenylation"/>
</dbReference>
<dbReference type="CDD" id="cd00114">
    <property type="entry name" value="LIGANc"/>
    <property type="match status" value="1"/>
</dbReference>
<dbReference type="InterPro" id="IPR004150">
    <property type="entry name" value="NAD_DNA_ligase_OB"/>
</dbReference>
<dbReference type="SUPFAM" id="SSF56091">
    <property type="entry name" value="DNA ligase/mRNA capping enzyme, catalytic domain"/>
    <property type="match status" value="1"/>
</dbReference>
<evidence type="ECO:0000256" key="5">
    <source>
        <dbReference type="ARBA" id="ARBA00022705"/>
    </source>
</evidence>
<dbReference type="SMART" id="SM00292">
    <property type="entry name" value="BRCT"/>
    <property type="match status" value="1"/>
</dbReference>
<dbReference type="PIRSF" id="PIRSF001604">
    <property type="entry name" value="LigA"/>
    <property type="match status" value="1"/>
</dbReference>
<evidence type="ECO:0000256" key="13">
    <source>
        <dbReference type="ARBA" id="ARBA00060881"/>
    </source>
</evidence>
<dbReference type="PROSITE" id="PS50172">
    <property type="entry name" value="BRCT"/>
    <property type="match status" value="1"/>
</dbReference>
<dbReference type="CDD" id="cd17748">
    <property type="entry name" value="BRCT_DNA_ligase_like"/>
    <property type="match status" value="1"/>
</dbReference>
<dbReference type="PANTHER" id="PTHR23389">
    <property type="entry name" value="CHROMOSOME TRANSMISSION FIDELITY FACTOR 18"/>
    <property type="match status" value="1"/>
</dbReference>
<keyword evidence="7 14" id="KW-0227">DNA damage</keyword>
<dbReference type="Gene3D" id="1.10.150.20">
    <property type="entry name" value="5' to 3' exonuclease, C-terminal subdomain"/>
    <property type="match status" value="2"/>
</dbReference>
<dbReference type="Gene3D" id="1.10.287.610">
    <property type="entry name" value="Helix hairpin bin"/>
    <property type="match status" value="1"/>
</dbReference>
<feature type="binding site" evidence="14">
    <location>
        <begin position="80"/>
        <end position="81"/>
    </location>
    <ligand>
        <name>NAD(+)</name>
        <dbReference type="ChEBI" id="CHEBI:57540"/>
    </ligand>
</feature>
<dbReference type="AlphaFoldDB" id="A0A1M6F8C8"/>
<evidence type="ECO:0000256" key="7">
    <source>
        <dbReference type="ARBA" id="ARBA00022763"/>
    </source>
</evidence>
<dbReference type="STRING" id="415425.SAMN05444363_2186"/>
<feature type="active site" description="N6-AMP-lysine intermediate" evidence="14">
    <location>
        <position position="113"/>
    </location>
</feature>
<dbReference type="GO" id="GO:0046872">
    <property type="term" value="F:metal ion binding"/>
    <property type="evidence" value="ECO:0007669"/>
    <property type="project" value="UniProtKB-KW"/>
</dbReference>
<keyword evidence="14" id="KW-0464">Manganese</keyword>
<dbReference type="InterPro" id="IPR036420">
    <property type="entry name" value="BRCT_dom_sf"/>
</dbReference>
<dbReference type="FunFam" id="1.10.150.20:FF:000006">
    <property type="entry name" value="DNA ligase"/>
    <property type="match status" value="1"/>
</dbReference>
<feature type="binding site" evidence="14">
    <location>
        <position position="403"/>
    </location>
    <ligand>
        <name>Zn(2+)</name>
        <dbReference type="ChEBI" id="CHEBI:29105"/>
    </ligand>
</feature>
<evidence type="ECO:0000259" key="15">
    <source>
        <dbReference type="PROSITE" id="PS50172"/>
    </source>
</evidence>
<dbReference type="FunFam" id="3.30.470.30:FF:000001">
    <property type="entry name" value="DNA ligase"/>
    <property type="match status" value="1"/>
</dbReference>
<dbReference type="EMBL" id="FQZI01000003">
    <property type="protein sequence ID" value="SHI93906.1"/>
    <property type="molecule type" value="Genomic_DNA"/>
</dbReference>
<dbReference type="Gene3D" id="2.40.50.140">
    <property type="entry name" value="Nucleic acid-binding proteins"/>
    <property type="match status" value="1"/>
</dbReference>
<dbReference type="SUPFAM" id="SSF50249">
    <property type="entry name" value="Nucleic acid-binding proteins"/>
    <property type="match status" value="1"/>
</dbReference>
<dbReference type="Pfam" id="PF01653">
    <property type="entry name" value="DNA_ligase_aden"/>
    <property type="match status" value="1"/>
</dbReference>
<dbReference type="Gene3D" id="3.30.470.30">
    <property type="entry name" value="DNA ligase/mRNA capping enzyme"/>
    <property type="match status" value="1"/>
</dbReference>
<keyword evidence="9 14" id="KW-0460">Magnesium</keyword>
<feature type="binding site" evidence="14">
    <location>
        <position position="111"/>
    </location>
    <ligand>
        <name>NAD(+)</name>
        <dbReference type="ChEBI" id="CHEBI:57540"/>
    </ligand>
</feature>
<dbReference type="SUPFAM" id="SSF52113">
    <property type="entry name" value="BRCT domain"/>
    <property type="match status" value="1"/>
</dbReference>
<dbReference type="SMART" id="SM00278">
    <property type="entry name" value="HhH1"/>
    <property type="match status" value="4"/>
</dbReference>
<feature type="binding site" evidence="14">
    <location>
        <position position="170"/>
    </location>
    <ligand>
        <name>NAD(+)</name>
        <dbReference type="ChEBI" id="CHEBI:57540"/>
    </ligand>
</feature>
<dbReference type="NCBIfam" id="NF005932">
    <property type="entry name" value="PRK07956.1"/>
    <property type="match status" value="1"/>
</dbReference>
<dbReference type="SMART" id="SM00532">
    <property type="entry name" value="LIGANc"/>
    <property type="match status" value="1"/>
</dbReference>
<evidence type="ECO:0000256" key="10">
    <source>
        <dbReference type="ARBA" id="ARBA00023027"/>
    </source>
</evidence>
<accession>A0A1M6F8C8</accession>
<comment type="function">
    <text evidence="1 14">DNA ligase that catalyzes the formation of phosphodiester linkages between 5'-phosphoryl and 3'-hydroxyl groups in double-stranded DNA using NAD as a coenzyme and as the energy source for the reaction. It is essential for DNA replication and repair of damaged DNA.</text>
</comment>
<evidence type="ECO:0000256" key="12">
    <source>
        <dbReference type="ARBA" id="ARBA00034005"/>
    </source>
</evidence>
<dbReference type="GO" id="GO:0003677">
    <property type="term" value="F:DNA binding"/>
    <property type="evidence" value="ECO:0007669"/>
    <property type="project" value="InterPro"/>
</dbReference>
<comment type="similarity">
    <text evidence="13 14">Belongs to the NAD-dependent DNA ligase family. LigA subfamily.</text>
</comment>